<dbReference type="AlphaFoldDB" id="A0A1F6CP05"/>
<evidence type="ECO:0000259" key="1">
    <source>
        <dbReference type="Pfam" id="PF06634"/>
    </source>
</evidence>
<keyword evidence="2" id="KW-0489">Methyltransferase</keyword>
<comment type="caution">
    <text evidence="2">The sequence shown here is derived from an EMBL/GenBank/DDBJ whole genome shotgun (WGS) entry which is preliminary data.</text>
</comment>
<feature type="non-terminal residue" evidence="2">
    <location>
        <position position="796"/>
    </location>
</feature>
<evidence type="ECO:0000313" key="3">
    <source>
        <dbReference type="Proteomes" id="UP000178606"/>
    </source>
</evidence>
<gene>
    <name evidence="2" type="ORF">A3F84_17420</name>
</gene>
<keyword evidence="2" id="KW-0808">Transferase</keyword>
<dbReference type="InterPro" id="IPR029063">
    <property type="entry name" value="SAM-dependent_MTases_sf"/>
</dbReference>
<evidence type="ECO:0000313" key="2">
    <source>
        <dbReference type="EMBL" id="OGG50800.1"/>
    </source>
</evidence>
<dbReference type="GO" id="GO:0032259">
    <property type="term" value="P:methylation"/>
    <property type="evidence" value="ECO:0007669"/>
    <property type="project" value="UniProtKB-KW"/>
</dbReference>
<name>A0A1F6CP05_HANXR</name>
<organism evidence="2 3">
    <name type="scientific">Handelsmanbacteria sp. (strain RIFCSPLOWO2_12_FULL_64_10)</name>
    <dbReference type="NCBI Taxonomy" id="1817868"/>
    <lineage>
        <taxon>Bacteria</taxon>
        <taxon>Candidatus Handelsmaniibacteriota</taxon>
    </lineage>
</organism>
<dbReference type="Pfam" id="PF06634">
    <property type="entry name" value="DUF1156"/>
    <property type="match status" value="1"/>
</dbReference>
<reference evidence="2 3" key="1">
    <citation type="journal article" date="2016" name="Nat. Commun.">
        <title>Thousands of microbial genomes shed light on interconnected biogeochemical processes in an aquifer system.</title>
        <authorList>
            <person name="Anantharaman K."/>
            <person name="Brown C.T."/>
            <person name="Hug L.A."/>
            <person name="Sharon I."/>
            <person name="Castelle C.J."/>
            <person name="Probst A.J."/>
            <person name="Thomas B.C."/>
            <person name="Singh A."/>
            <person name="Wilkins M.J."/>
            <person name="Karaoz U."/>
            <person name="Brodie E.L."/>
            <person name="Williams K.H."/>
            <person name="Hubbard S.S."/>
            <person name="Banfield J.F."/>
        </authorList>
    </citation>
    <scope>NUCLEOTIDE SEQUENCE [LARGE SCALE GENOMIC DNA]</scope>
    <source>
        <strain evidence="3">RIFCSPLOWO2_12_FULL_64_10</strain>
    </source>
</reference>
<dbReference type="EMBL" id="MFKF01000200">
    <property type="protein sequence ID" value="OGG50800.1"/>
    <property type="molecule type" value="Genomic_DNA"/>
</dbReference>
<dbReference type="InterPro" id="IPR009537">
    <property type="entry name" value="DUF1156"/>
</dbReference>
<feature type="domain" description="DUF1156" evidence="1">
    <location>
        <begin position="13"/>
        <end position="57"/>
    </location>
</feature>
<sequence length="796" mass="90108">MERDDVRLIERGFPCHQVGAETQRERDTGKAPPTHRLHVWWARRPLTPSRAALIASLDRADTDPELFVRELGIEHAQALVNGEVWILNGDLLKRIECRGGREVLPVDAKALRALEKEQERRGENRDLIQQIKTKDARLAMDPVIRRWEVESRPLPKPWPKEGGVLEVQRRMGDPAWAKEKMVFTKAHNVRFPGDAYGYDRAFSSISDTEPSGLTVLDPTAGGGSIPFEALRLGHKVIANELNPVATTILYATLEYPAHFGMSLVEDISAWGHKLLEIADPALSPYHPDSGALPLEEQNILRKALAKCPEHFDVFNKEQVLDYIHARQVTCPHCGGEAPLLNTCYLSKEDGEQWGVRVVTDRKPRNGKVRFETYRAVKGKGPNGEDPDMGSVDQAVGQCVHCRQAIDGDEIKRQARGESQHGTWKDRLYAVVAVRYEPVLDKSGKPVRYASGGRKGEIKTRKVRFFRPPNERDLKALEAAEKRLQEKWPEWDTQGLIPTEKIPEGQKTSEPLRYGMPRWCDMFTPRQLLGHVTLVEGLNRLKPEIVAELRKERGKAVVTYLQFAIDKGLDYNTRQTMWHANRGVIAHAFTRHDFSLKWTFGEMIFTGPNSGAAWGVAQVVDAYRAIAELVESLHKKYGASNGKLPLKIVNGTAAYMPQVETGSVDLICMDPPYYDNVQYGELSDFFYQWQRRTLKDLYPGLFSRSLGVNTRDEAVANPVRDGSRIQAKDAYKRIMGEIFAECLRVLKDDGIMTLMFTHKSLDAWESLTRSIIENGWMITSTFPVESEPTEDIHHKDI</sequence>
<dbReference type="Gene3D" id="3.40.50.150">
    <property type="entry name" value="Vaccinia Virus protein VP39"/>
    <property type="match status" value="1"/>
</dbReference>
<dbReference type="Proteomes" id="UP000178606">
    <property type="component" value="Unassembled WGS sequence"/>
</dbReference>
<dbReference type="SUPFAM" id="SSF53335">
    <property type="entry name" value="S-adenosyl-L-methionine-dependent methyltransferases"/>
    <property type="match status" value="1"/>
</dbReference>
<proteinExistence type="predicted"/>
<accession>A0A1F6CP05</accession>
<protein>
    <submittedName>
        <fullName evidence="2">DNA methylase</fullName>
    </submittedName>
</protein>
<dbReference type="GO" id="GO:0008168">
    <property type="term" value="F:methyltransferase activity"/>
    <property type="evidence" value="ECO:0007669"/>
    <property type="project" value="UniProtKB-KW"/>
</dbReference>